<dbReference type="CDD" id="cd11010">
    <property type="entry name" value="S1-P1_nuclease"/>
    <property type="match status" value="1"/>
</dbReference>
<keyword evidence="6" id="KW-0479">Metal-binding</keyword>
<feature type="chain" id="PRO_5042172780" description="Aspergillus nuclease S1" evidence="12">
    <location>
        <begin position="26"/>
        <end position="312"/>
    </location>
</feature>
<dbReference type="GO" id="GO:0006308">
    <property type="term" value="P:DNA catabolic process"/>
    <property type="evidence" value="ECO:0007669"/>
    <property type="project" value="InterPro"/>
</dbReference>
<dbReference type="PANTHER" id="PTHR33146:SF26">
    <property type="entry name" value="ENDONUCLEASE 4"/>
    <property type="match status" value="1"/>
</dbReference>
<dbReference type="EMBL" id="CP093350">
    <property type="protein sequence ID" value="WOH11790.1"/>
    <property type="molecule type" value="Genomic_DNA"/>
</dbReference>
<dbReference type="GO" id="GO:0003676">
    <property type="term" value="F:nucleic acid binding"/>
    <property type="evidence" value="ECO:0007669"/>
    <property type="project" value="InterPro"/>
</dbReference>
<evidence type="ECO:0000256" key="12">
    <source>
        <dbReference type="SAM" id="SignalP"/>
    </source>
</evidence>
<protein>
    <recommendedName>
        <fullName evidence="4">Aspergillus nuclease S1</fullName>
        <ecNumber evidence="4">3.1.30.1</ecNumber>
    </recommendedName>
</protein>
<accession>A0AAF0XPB4</accession>
<evidence type="ECO:0000256" key="4">
    <source>
        <dbReference type="ARBA" id="ARBA00012562"/>
    </source>
</evidence>
<evidence type="ECO:0000256" key="3">
    <source>
        <dbReference type="ARBA" id="ARBA00011245"/>
    </source>
</evidence>
<dbReference type="AlphaFoldDB" id="A0AAF0XPB4"/>
<keyword evidence="10" id="KW-1015">Disulfide bond</keyword>
<feature type="signal peptide" evidence="12">
    <location>
        <begin position="1"/>
        <end position="25"/>
    </location>
</feature>
<comment type="similarity">
    <text evidence="2">Belongs to the nuclease type I family.</text>
</comment>
<evidence type="ECO:0000256" key="10">
    <source>
        <dbReference type="ARBA" id="ARBA00023157"/>
    </source>
</evidence>
<evidence type="ECO:0000256" key="9">
    <source>
        <dbReference type="ARBA" id="ARBA00022801"/>
    </source>
</evidence>
<keyword evidence="14" id="KW-1185">Reference proteome</keyword>
<comment type="catalytic activity">
    <reaction evidence="1">
        <text>Endonucleolytic cleavage to 5'-phosphomononucleotide and 5'-phosphooligonucleotide end-products.</text>
        <dbReference type="EC" id="3.1.30.1"/>
    </reaction>
</comment>
<keyword evidence="9" id="KW-0378">Hydrolase</keyword>
<evidence type="ECO:0000256" key="7">
    <source>
        <dbReference type="ARBA" id="ARBA00022729"/>
    </source>
</evidence>
<sequence>MGKVSELWLTCGGILLMLCVPSVFGWGAQGHFAICKMAQGFLTEDALTEVQALLPEYADGELAAVCSWPDEFRKLMPWSTALHFVDQPDSSCNYEYCRDCHDTDGNKDRCVTGAIYNYTDQLQLGFHKLSSEMNYNLTEALMFVSHFFGDVHQPLHAGFLGDSGGNTIIVSWYQNETNLHKVWDDKIIETSLQTFHNSDLSSLIQAIQSKISGVWFTESLSWRNCTSDSLACPDPYASESSELACKFAYKDVTQGAALGDEYFLSCLPVVEKRLAQAGVRLAATLNRIFSSQLYQSHKIECPTPSTYLYDSI</sequence>
<reference evidence="13" key="2">
    <citation type="submission" date="2022-03" db="EMBL/GenBank/DDBJ databases">
        <title>Draft title - Genomic analysis of global carrot germplasm unveils the trajectory of domestication and the origin of high carotenoid orange carrot.</title>
        <authorList>
            <person name="Iorizzo M."/>
            <person name="Ellison S."/>
            <person name="Senalik D."/>
            <person name="Macko-Podgorni A."/>
            <person name="Grzebelus D."/>
            <person name="Bostan H."/>
            <person name="Rolling W."/>
            <person name="Curaba J."/>
            <person name="Simon P."/>
        </authorList>
    </citation>
    <scope>NUCLEOTIDE SEQUENCE</scope>
    <source>
        <tissue evidence="13">Leaf</tissue>
    </source>
</reference>
<dbReference type="EC" id="3.1.30.1" evidence="4"/>
<evidence type="ECO:0000256" key="1">
    <source>
        <dbReference type="ARBA" id="ARBA00000245"/>
    </source>
</evidence>
<proteinExistence type="inferred from homology"/>
<keyword evidence="8" id="KW-0255">Endonuclease</keyword>
<evidence type="ECO:0000256" key="5">
    <source>
        <dbReference type="ARBA" id="ARBA00022722"/>
    </source>
</evidence>
<evidence type="ECO:0000256" key="11">
    <source>
        <dbReference type="ARBA" id="ARBA00023180"/>
    </source>
</evidence>
<dbReference type="InterPro" id="IPR003154">
    <property type="entry name" value="S1/P1nuclease"/>
</dbReference>
<dbReference type="GO" id="GO:0004521">
    <property type="term" value="F:RNA endonuclease activity"/>
    <property type="evidence" value="ECO:0007669"/>
    <property type="project" value="UniProtKB-ARBA"/>
</dbReference>
<reference evidence="13" key="1">
    <citation type="journal article" date="2016" name="Nat. Genet.">
        <title>A high-quality carrot genome assembly provides new insights into carotenoid accumulation and asterid genome evolution.</title>
        <authorList>
            <person name="Iorizzo M."/>
            <person name="Ellison S."/>
            <person name="Senalik D."/>
            <person name="Zeng P."/>
            <person name="Satapoomin P."/>
            <person name="Huang J."/>
            <person name="Bowman M."/>
            <person name="Iovene M."/>
            <person name="Sanseverino W."/>
            <person name="Cavagnaro P."/>
            <person name="Yildiz M."/>
            <person name="Macko-Podgorni A."/>
            <person name="Moranska E."/>
            <person name="Grzebelus E."/>
            <person name="Grzebelus D."/>
            <person name="Ashrafi H."/>
            <person name="Zheng Z."/>
            <person name="Cheng S."/>
            <person name="Spooner D."/>
            <person name="Van Deynze A."/>
            <person name="Simon P."/>
        </authorList>
    </citation>
    <scope>NUCLEOTIDE SEQUENCE</scope>
    <source>
        <tissue evidence="13">Leaf</tissue>
    </source>
</reference>
<dbReference type="PANTHER" id="PTHR33146">
    <property type="entry name" value="ENDONUCLEASE 4"/>
    <property type="match status" value="1"/>
</dbReference>
<keyword evidence="5" id="KW-0540">Nuclease</keyword>
<comment type="subunit">
    <text evidence="3">Monomer.</text>
</comment>
<evidence type="ECO:0000313" key="13">
    <source>
        <dbReference type="EMBL" id="WOH11790.1"/>
    </source>
</evidence>
<dbReference type="Proteomes" id="UP000077755">
    <property type="component" value="Chromosome 8"/>
</dbReference>
<organism evidence="13 14">
    <name type="scientific">Daucus carota subsp. sativus</name>
    <name type="common">Carrot</name>
    <dbReference type="NCBI Taxonomy" id="79200"/>
    <lineage>
        <taxon>Eukaryota</taxon>
        <taxon>Viridiplantae</taxon>
        <taxon>Streptophyta</taxon>
        <taxon>Embryophyta</taxon>
        <taxon>Tracheophyta</taxon>
        <taxon>Spermatophyta</taxon>
        <taxon>Magnoliopsida</taxon>
        <taxon>eudicotyledons</taxon>
        <taxon>Gunneridae</taxon>
        <taxon>Pentapetalae</taxon>
        <taxon>asterids</taxon>
        <taxon>campanulids</taxon>
        <taxon>Apiales</taxon>
        <taxon>Apiaceae</taxon>
        <taxon>Apioideae</taxon>
        <taxon>Scandiceae</taxon>
        <taxon>Daucinae</taxon>
        <taxon>Daucus</taxon>
        <taxon>Daucus sect. Daucus</taxon>
    </lineage>
</organism>
<gene>
    <name evidence="13" type="ORF">DCAR_0831282</name>
</gene>
<dbReference type="SUPFAM" id="SSF48537">
    <property type="entry name" value="Phospholipase C/P1 nuclease"/>
    <property type="match status" value="1"/>
</dbReference>
<evidence type="ECO:0000313" key="14">
    <source>
        <dbReference type="Proteomes" id="UP000077755"/>
    </source>
</evidence>
<dbReference type="GO" id="GO:0000014">
    <property type="term" value="F:single-stranded DNA endodeoxyribonuclease activity"/>
    <property type="evidence" value="ECO:0007669"/>
    <property type="project" value="UniProtKB-ARBA"/>
</dbReference>
<name>A0AAF0XPB4_DAUCS</name>
<dbReference type="GO" id="GO:0046872">
    <property type="term" value="F:metal ion binding"/>
    <property type="evidence" value="ECO:0007669"/>
    <property type="project" value="UniProtKB-KW"/>
</dbReference>
<evidence type="ECO:0000256" key="2">
    <source>
        <dbReference type="ARBA" id="ARBA00009547"/>
    </source>
</evidence>
<keyword evidence="11" id="KW-0325">Glycoprotein</keyword>
<evidence type="ECO:0000256" key="6">
    <source>
        <dbReference type="ARBA" id="ARBA00022723"/>
    </source>
</evidence>
<dbReference type="InterPro" id="IPR008947">
    <property type="entry name" value="PLipase_C/P1_nuclease_dom_sf"/>
</dbReference>
<dbReference type="Gene3D" id="1.10.575.10">
    <property type="entry name" value="P1 Nuclease"/>
    <property type="match status" value="1"/>
</dbReference>
<evidence type="ECO:0000256" key="8">
    <source>
        <dbReference type="ARBA" id="ARBA00022759"/>
    </source>
</evidence>
<dbReference type="FunFam" id="1.10.575.10:FF:000002">
    <property type="entry name" value="Endonuclease 2"/>
    <property type="match status" value="1"/>
</dbReference>
<dbReference type="Pfam" id="PF02265">
    <property type="entry name" value="S1-P1_nuclease"/>
    <property type="match status" value="1"/>
</dbReference>
<keyword evidence="7 12" id="KW-0732">Signal</keyword>